<keyword evidence="3" id="KW-1185">Reference proteome</keyword>
<accession>A0A409WD59</accession>
<dbReference type="PANTHER" id="PTHR34815">
    <property type="entry name" value="LYSINE ACETYLTRANSFERASE"/>
    <property type="match status" value="1"/>
</dbReference>
<sequence length="272" mass="30952">MMRLLHWVLAPQSSLPKDFPDEWGTPPPRYDDRVGDAAFSILYSDIGPEFYQRTGTLPGRNDGWLAQRASTTVWDISSLEKGACLDATSTETSWRWFTNQDMDNIWELDTQQMKADLSVYPFTETEDAAFAMHPGNGVADYQIQRLEVYWTKVQPPLLYWGLVHSPSKDADQSPLTTFAAWTVEYRPPTANTLTITRLRATEATFKSLMSRVISYAAQHGISKVVIWNLDQSLSNLASEMGAQTFDRTENLPSFKWYGAERGSRVTWAFNEK</sequence>
<evidence type="ECO:0000313" key="2">
    <source>
        <dbReference type="EMBL" id="PPQ76429.1"/>
    </source>
</evidence>
<evidence type="ECO:0000259" key="1">
    <source>
        <dbReference type="Pfam" id="PF22998"/>
    </source>
</evidence>
<name>A0A409WD59_9AGAR</name>
<evidence type="ECO:0000313" key="3">
    <source>
        <dbReference type="Proteomes" id="UP000284842"/>
    </source>
</evidence>
<dbReference type="EMBL" id="NHTK01005573">
    <property type="protein sequence ID" value="PPQ76429.1"/>
    <property type="molecule type" value="Genomic_DNA"/>
</dbReference>
<reference evidence="2 3" key="1">
    <citation type="journal article" date="2018" name="Evol. Lett.">
        <title>Horizontal gene cluster transfer increased hallucinogenic mushroom diversity.</title>
        <authorList>
            <person name="Reynolds H.T."/>
            <person name="Vijayakumar V."/>
            <person name="Gluck-Thaler E."/>
            <person name="Korotkin H.B."/>
            <person name="Matheny P.B."/>
            <person name="Slot J.C."/>
        </authorList>
    </citation>
    <scope>NUCLEOTIDE SEQUENCE [LARGE SCALE GENOMIC DNA]</scope>
    <source>
        <strain evidence="2 3">2629</strain>
    </source>
</reference>
<dbReference type="Pfam" id="PF22998">
    <property type="entry name" value="GNAT_LYC1-like"/>
    <property type="match status" value="1"/>
</dbReference>
<proteinExistence type="predicted"/>
<feature type="domain" description="LYC1 C-terminal" evidence="1">
    <location>
        <begin position="88"/>
        <end position="272"/>
    </location>
</feature>
<dbReference type="AlphaFoldDB" id="A0A409WD59"/>
<gene>
    <name evidence="2" type="ORF">CVT24_013327</name>
</gene>
<dbReference type="InterPro" id="IPR053013">
    <property type="entry name" value="LAT"/>
</dbReference>
<dbReference type="STRING" id="181874.A0A409WD59"/>
<dbReference type="Proteomes" id="UP000284842">
    <property type="component" value="Unassembled WGS sequence"/>
</dbReference>
<dbReference type="OrthoDB" id="2020070at2759"/>
<dbReference type="InParanoid" id="A0A409WD59"/>
<dbReference type="InterPro" id="IPR055100">
    <property type="entry name" value="GNAT_LYC1-like"/>
</dbReference>
<comment type="caution">
    <text evidence="2">The sequence shown here is derived from an EMBL/GenBank/DDBJ whole genome shotgun (WGS) entry which is preliminary data.</text>
</comment>
<dbReference type="PANTHER" id="PTHR34815:SF2">
    <property type="entry name" value="N-ACETYLTRANSFERASE DOMAIN-CONTAINING PROTEIN"/>
    <property type="match status" value="1"/>
</dbReference>
<protein>
    <recommendedName>
        <fullName evidence="1">LYC1 C-terminal domain-containing protein</fullName>
    </recommendedName>
</protein>
<organism evidence="2 3">
    <name type="scientific">Panaeolus cyanescens</name>
    <dbReference type="NCBI Taxonomy" id="181874"/>
    <lineage>
        <taxon>Eukaryota</taxon>
        <taxon>Fungi</taxon>
        <taxon>Dikarya</taxon>
        <taxon>Basidiomycota</taxon>
        <taxon>Agaricomycotina</taxon>
        <taxon>Agaricomycetes</taxon>
        <taxon>Agaricomycetidae</taxon>
        <taxon>Agaricales</taxon>
        <taxon>Agaricineae</taxon>
        <taxon>Galeropsidaceae</taxon>
        <taxon>Panaeolus</taxon>
    </lineage>
</organism>